<proteinExistence type="predicted"/>
<dbReference type="Proteomes" id="UP000646827">
    <property type="component" value="Unassembled WGS sequence"/>
</dbReference>
<feature type="region of interest" description="Disordered" evidence="1">
    <location>
        <begin position="88"/>
        <end position="111"/>
    </location>
</feature>
<sequence length="111" mass="12599">MMESHRERRERNAVSRKCALDALANYVAGGIIKPDIQSTLRKSKAERKAERRLQVRTIRESLNQLQGTHIKPPPKDQRLVIAYGDADLRGTMNGNGPLPTKVRNTRLGKRK</sequence>
<organism evidence="2 3">
    <name type="scientific">Circinella minor</name>
    <dbReference type="NCBI Taxonomy" id="1195481"/>
    <lineage>
        <taxon>Eukaryota</taxon>
        <taxon>Fungi</taxon>
        <taxon>Fungi incertae sedis</taxon>
        <taxon>Mucoromycota</taxon>
        <taxon>Mucoromycotina</taxon>
        <taxon>Mucoromycetes</taxon>
        <taxon>Mucorales</taxon>
        <taxon>Lichtheimiaceae</taxon>
        <taxon>Circinella</taxon>
    </lineage>
</organism>
<protein>
    <submittedName>
        <fullName evidence="2">Uncharacterized protein</fullName>
    </submittedName>
</protein>
<evidence type="ECO:0000313" key="3">
    <source>
        <dbReference type="Proteomes" id="UP000646827"/>
    </source>
</evidence>
<keyword evidence="3" id="KW-1185">Reference proteome</keyword>
<name>A0A8H7VQE5_9FUNG</name>
<dbReference type="EMBL" id="JAEPRB010000007">
    <property type="protein sequence ID" value="KAG2227512.1"/>
    <property type="molecule type" value="Genomic_DNA"/>
</dbReference>
<evidence type="ECO:0000313" key="2">
    <source>
        <dbReference type="EMBL" id="KAG2227512.1"/>
    </source>
</evidence>
<dbReference type="AlphaFoldDB" id="A0A8H7VQE5"/>
<evidence type="ECO:0000256" key="1">
    <source>
        <dbReference type="SAM" id="MobiDB-lite"/>
    </source>
</evidence>
<comment type="caution">
    <text evidence="2">The sequence shown here is derived from an EMBL/GenBank/DDBJ whole genome shotgun (WGS) entry which is preliminary data.</text>
</comment>
<reference evidence="2 3" key="1">
    <citation type="submission" date="2020-12" db="EMBL/GenBank/DDBJ databases">
        <title>Metabolic potential, ecology and presence of endohyphal bacteria is reflected in genomic diversity of Mucoromycotina.</title>
        <authorList>
            <person name="Muszewska A."/>
            <person name="Okrasinska A."/>
            <person name="Steczkiewicz K."/>
            <person name="Drgas O."/>
            <person name="Orlowska M."/>
            <person name="Perlinska-Lenart U."/>
            <person name="Aleksandrzak-Piekarczyk T."/>
            <person name="Szatraj K."/>
            <person name="Zielenkiewicz U."/>
            <person name="Pilsyk S."/>
            <person name="Malc E."/>
            <person name="Mieczkowski P."/>
            <person name="Kruszewska J.S."/>
            <person name="Biernat P."/>
            <person name="Pawlowska J."/>
        </authorList>
    </citation>
    <scope>NUCLEOTIDE SEQUENCE [LARGE SCALE GENOMIC DNA]</scope>
    <source>
        <strain evidence="2 3">CBS 142.35</strain>
    </source>
</reference>
<gene>
    <name evidence="2" type="ORF">INT45_007538</name>
</gene>
<accession>A0A8H7VQE5</accession>